<dbReference type="InterPro" id="IPR007627">
    <property type="entry name" value="RNA_pol_sigma70_r2"/>
</dbReference>
<reference evidence="2 3" key="1">
    <citation type="submission" date="2008-08" db="EMBL/GenBank/DDBJ databases">
        <title>Draft genome sequence of Bacteroides plebeius (DSM 17135).</title>
        <authorList>
            <person name="Sudarsanam P."/>
            <person name="Ley R."/>
            <person name="Guruge J."/>
            <person name="Turnbaugh P.J."/>
            <person name="Mahowald M."/>
            <person name="Liep D."/>
            <person name="Gordon J."/>
        </authorList>
    </citation>
    <scope>NUCLEOTIDE SEQUENCE [LARGE SCALE GENOMIC DNA]</scope>
    <source>
        <strain evidence="3">DSM 17135 / JCM 12973 / M2</strain>
    </source>
</reference>
<comment type="caution">
    <text evidence="2">The sequence shown here is derived from an EMBL/GenBank/DDBJ whole genome shotgun (WGS) entry which is preliminary data.</text>
</comment>
<dbReference type="Pfam" id="PF04542">
    <property type="entry name" value="Sigma70_r2"/>
    <property type="match status" value="1"/>
</dbReference>
<dbReference type="HOGENOM" id="CLU_2680063_0_0_10"/>
<evidence type="ECO:0000313" key="2">
    <source>
        <dbReference type="EMBL" id="EDY94463.1"/>
    </source>
</evidence>
<feature type="domain" description="RNA polymerase sigma-70 region 2" evidence="1">
    <location>
        <begin position="33"/>
        <end position="70"/>
    </location>
</feature>
<dbReference type="EMBL" id="ABQC02000023">
    <property type="protein sequence ID" value="EDY94463.1"/>
    <property type="molecule type" value="Genomic_DNA"/>
</dbReference>
<evidence type="ECO:0000259" key="1">
    <source>
        <dbReference type="Pfam" id="PF04542"/>
    </source>
</evidence>
<sequence length="74" mass="9127">MVNQLFQVFLKMRIYQSHGNMDTNTKAFRDNFLQYYRPLCLFALHYLKDIDDAEDAVQDCFMELWKRRERKDLK</sequence>
<dbReference type="InterPro" id="IPR013325">
    <property type="entry name" value="RNA_pol_sigma_r2"/>
</dbReference>
<dbReference type="AlphaFoldDB" id="B5D1M0"/>
<reference evidence="2 3" key="2">
    <citation type="submission" date="2008-08" db="EMBL/GenBank/DDBJ databases">
        <authorList>
            <person name="Fulton L."/>
            <person name="Clifton S."/>
            <person name="Fulton B."/>
            <person name="Xu J."/>
            <person name="Minx P."/>
            <person name="Pepin K.H."/>
            <person name="Johnson M."/>
            <person name="Thiruvilangam P."/>
            <person name="Bhonagiri V."/>
            <person name="Nash W.E."/>
            <person name="Mardis E.R."/>
            <person name="Wilson R.K."/>
        </authorList>
    </citation>
    <scope>NUCLEOTIDE SEQUENCE [LARGE SCALE GENOMIC DNA]</scope>
    <source>
        <strain evidence="3">DSM 17135 / JCM 12973 / M2</strain>
    </source>
</reference>
<gene>
    <name evidence="2" type="ORF">BACPLE_02864</name>
</gene>
<dbReference type="GO" id="GO:0003700">
    <property type="term" value="F:DNA-binding transcription factor activity"/>
    <property type="evidence" value="ECO:0007669"/>
    <property type="project" value="InterPro"/>
</dbReference>
<protein>
    <recommendedName>
        <fullName evidence="1">RNA polymerase sigma-70 region 2 domain-containing protein</fullName>
    </recommendedName>
</protein>
<accession>B5D1M0</accession>
<name>B5D1M0_PHOPM</name>
<dbReference type="Proteomes" id="UP000003452">
    <property type="component" value="Unassembled WGS sequence"/>
</dbReference>
<dbReference type="GO" id="GO:0006352">
    <property type="term" value="P:DNA-templated transcription initiation"/>
    <property type="evidence" value="ECO:0007669"/>
    <property type="project" value="InterPro"/>
</dbReference>
<organism evidence="2 3">
    <name type="scientific">Phocaeicola plebeius (strain DSM 17135 / JCM 12973 / CCUG 54634 / M2)</name>
    <name type="common">Bacteroides plebeius</name>
    <dbReference type="NCBI Taxonomy" id="484018"/>
    <lineage>
        <taxon>Bacteria</taxon>
        <taxon>Pseudomonadati</taxon>
        <taxon>Bacteroidota</taxon>
        <taxon>Bacteroidia</taxon>
        <taxon>Bacteroidales</taxon>
        <taxon>Bacteroidaceae</taxon>
        <taxon>Phocaeicola</taxon>
    </lineage>
</organism>
<evidence type="ECO:0000313" key="3">
    <source>
        <dbReference type="Proteomes" id="UP000003452"/>
    </source>
</evidence>
<dbReference type="Gene3D" id="1.10.1740.10">
    <property type="match status" value="1"/>
</dbReference>
<dbReference type="SUPFAM" id="SSF88946">
    <property type="entry name" value="Sigma2 domain of RNA polymerase sigma factors"/>
    <property type="match status" value="1"/>
</dbReference>
<proteinExistence type="predicted"/>